<dbReference type="EMBL" id="FZMP01000036">
    <property type="protein sequence ID" value="SNQ59741.1"/>
    <property type="molecule type" value="Genomic_DNA"/>
</dbReference>
<keyword evidence="2" id="KW-1185">Reference proteome</keyword>
<evidence type="ECO:0000313" key="1">
    <source>
        <dbReference type="EMBL" id="SNQ59741.1"/>
    </source>
</evidence>
<protein>
    <submittedName>
        <fullName evidence="1">Uncharacterized protein</fullName>
    </submittedName>
</protein>
<proteinExistence type="predicted"/>
<organism evidence="1 2">
    <name type="scientific">Candidatus Methanoperedens nitratireducens</name>
    <dbReference type="NCBI Taxonomy" id="1392998"/>
    <lineage>
        <taxon>Archaea</taxon>
        <taxon>Methanobacteriati</taxon>
        <taxon>Methanobacteriota</taxon>
        <taxon>Stenosarchaea group</taxon>
        <taxon>Methanomicrobia</taxon>
        <taxon>Methanosarcinales</taxon>
        <taxon>ANME-2 cluster</taxon>
        <taxon>Candidatus Methanoperedentaceae</taxon>
        <taxon>Candidatus Methanoperedens</taxon>
    </lineage>
</organism>
<gene>
    <name evidence="1" type="ORF">MNV_1300017</name>
</gene>
<dbReference type="Proteomes" id="UP000218615">
    <property type="component" value="Unassembled WGS sequence"/>
</dbReference>
<sequence>MVYKGKKIRSGCCWKDIYTLIIVSGQAEIKTFVYDFRGLILGKNMSRYNNIHSAYKLS</sequence>
<reference evidence="2" key="1">
    <citation type="submission" date="2017-06" db="EMBL/GenBank/DDBJ databases">
        <authorList>
            <person name="Cremers G."/>
        </authorList>
    </citation>
    <scope>NUCLEOTIDE SEQUENCE [LARGE SCALE GENOMIC DNA]</scope>
</reference>
<dbReference type="AlphaFoldDB" id="A0A284VKD9"/>
<evidence type="ECO:0000313" key="2">
    <source>
        <dbReference type="Proteomes" id="UP000218615"/>
    </source>
</evidence>
<accession>A0A284VKD9</accession>
<name>A0A284VKD9_9EURY</name>